<sequence>REASDLRFSLWGNQGFLYRYALYLLEKKHRIYNFHACALYQEKKDQMFVVIGGAGSGKTVYLLNGLAKGLKLFSTETVHFRIEKDAVSWFMGSLVDNVRLGTLMYNFPQFLPKIETQEAGEEWQKKIALDLSPYKTDFEELKTPRSVVILFPRIEEGRKGFLLNLIEDRRKATKALFDNISQKIAENVILYDKIPVLGFDEKQMALARLKYASQLVHHKTITKIASVLSNPDDCWGDLLSG</sequence>
<name>X1G8W5_9ZZZZ</name>
<protein>
    <submittedName>
        <fullName evidence="1">Uncharacterized protein</fullName>
    </submittedName>
</protein>
<dbReference type="AlphaFoldDB" id="X1G8W5"/>
<feature type="non-terminal residue" evidence="1">
    <location>
        <position position="1"/>
    </location>
</feature>
<comment type="caution">
    <text evidence="1">The sequence shown here is derived from an EMBL/GenBank/DDBJ whole genome shotgun (WGS) entry which is preliminary data.</text>
</comment>
<reference evidence="1" key="1">
    <citation type="journal article" date="2014" name="Front. Microbiol.">
        <title>High frequency of phylogenetically diverse reductive dehalogenase-homologous genes in deep subseafloor sedimentary metagenomes.</title>
        <authorList>
            <person name="Kawai M."/>
            <person name="Futagami T."/>
            <person name="Toyoda A."/>
            <person name="Takaki Y."/>
            <person name="Nishi S."/>
            <person name="Hori S."/>
            <person name="Arai W."/>
            <person name="Tsubouchi T."/>
            <person name="Morono Y."/>
            <person name="Uchiyama I."/>
            <person name="Ito T."/>
            <person name="Fujiyama A."/>
            <person name="Inagaki F."/>
            <person name="Takami H."/>
        </authorList>
    </citation>
    <scope>NUCLEOTIDE SEQUENCE</scope>
    <source>
        <strain evidence="1">Expedition CK06-06</strain>
    </source>
</reference>
<accession>X1G8W5</accession>
<gene>
    <name evidence="1" type="ORF">S03H2_16068</name>
</gene>
<organism evidence="1">
    <name type="scientific">marine sediment metagenome</name>
    <dbReference type="NCBI Taxonomy" id="412755"/>
    <lineage>
        <taxon>unclassified sequences</taxon>
        <taxon>metagenomes</taxon>
        <taxon>ecological metagenomes</taxon>
    </lineage>
</organism>
<dbReference type="EMBL" id="BARU01008191">
    <property type="protein sequence ID" value="GAH37994.1"/>
    <property type="molecule type" value="Genomic_DNA"/>
</dbReference>
<evidence type="ECO:0000313" key="1">
    <source>
        <dbReference type="EMBL" id="GAH37994.1"/>
    </source>
</evidence>
<proteinExistence type="predicted"/>